<sequence length="76" mass="9115">MSTESEEKKLDQRVKKNVQLKRFRISWSSWTSWCAKNDQLEHIHDQQLEQLKAEEPTAEGRCDQQLKRSEDRAEEI</sequence>
<protein>
    <submittedName>
        <fullName evidence="2">Uncharacterized protein</fullName>
    </submittedName>
</protein>
<organism evidence="2 3">
    <name type="scientific">Dorcoceras hygrometricum</name>
    <dbReference type="NCBI Taxonomy" id="472368"/>
    <lineage>
        <taxon>Eukaryota</taxon>
        <taxon>Viridiplantae</taxon>
        <taxon>Streptophyta</taxon>
        <taxon>Embryophyta</taxon>
        <taxon>Tracheophyta</taxon>
        <taxon>Spermatophyta</taxon>
        <taxon>Magnoliopsida</taxon>
        <taxon>eudicotyledons</taxon>
        <taxon>Gunneridae</taxon>
        <taxon>Pentapetalae</taxon>
        <taxon>asterids</taxon>
        <taxon>lamiids</taxon>
        <taxon>Lamiales</taxon>
        <taxon>Gesneriaceae</taxon>
        <taxon>Didymocarpoideae</taxon>
        <taxon>Trichosporeae</taxon>
        <taxon>Loxocarpinae</taxon>
        <taxon>Dorcoceras</taxon>
    </lineage>
</organism>
<accession>A0A2Z7C3M0</accession>
<gene>
    <name evidence="2" type="ORF">F511_34776</name>
</gene>
<evidence type="ECO:0000313" key="2">
    <source>
        <dbReference type="EMBL" id="KZV41515.1"/>
    </source>
</evidence>
<name>A0A2Z7C3M0_9LAMI</name>
<keyword evidence="3" id="KW-1185">Reference proteome</keyword>
<feature type="region of interest" description="Disordered" evidence="1">
    <location>
        <begin position="51"/>
        <end position="76"/>
    </location>
</feature>
<dbReference type="EMBL" id="KQ999434">
    <property type="protein sequence ID" value="KZV41515.1"/>
    <property type="molecule type" value="Genomic_DNA"/>
</dbReference>
<dbReference type="Proteomes" id="UP000250235">
    <property type="component" value="Unassembled WGS sequence"/>
</dbReference>
<evidence type="ECO:0000256" key="1">
    <source>
        <dbReference type="SAM" id="MobiDB-lite"/>
    </source>
</evidence>
<proteinExistence type="predicted"/>
<reference evidence="2 3" key="1">
    <citation type="journal article" date="2015" name="Proc. Natl. Acad. Sci. U.S.A.">
        <title>The resurrection genome of Boea hygrometrica: A blueprint for survival of dehydration.</title>
        <authorList>
            <person name="Xiao L."/>
            <person name="Yang G."/>
            <person name="Zhang L."/>
            <person name="Yang X."/>
            <person name="Zhao S."/>
            <person name="Ji Z."/>
            <person name="Zhou Q."/>
            <person name="Hu M."/>
            <person name="Wang Y."/>
            <person name="Chen M."/>
            <person name="Xu Y."/>
            <person name="Jin H."/>
            <person name="Xiao X."/>
            <person name="Hu G."/>
            <person name="Bao F."/>
            <person name="Hu Y."/>
            <person name="Wan P."/>
            <person name="Li L."/>
            <person name="Deng X."/>
            <person name="Kuang T."/>
            <person name="Xiang C."/>
            <person name="Zhu J.K."/>
            <person name="Oliver M.J."/>
            <person name="He Y."/>
        </authorList>
    </citation>
    <scope>NUCLEOTIDE SEQUENCE [LARGE SCALE GENOMIC DNA]</scope>
    <source>
        <strain evidence="3">cv. XS01</strain>
    </source>
</reference>
<dbReference type="AlphaFoldDB" id="A0A2Z7C3M0"/>
<evidence type="ECO:0000313" key="3">
    <source>
        <dbReference type="Proteomes" id="UP000250235"/>
    </source>
</evidence>